<evidence type="ECO:0000256" key="7">
    <source>
        <dbReference type="ARBA" id="ARBA00023160"/>
    </source>
</evidence>
<organism evidence="10 11">
    <name type="scientific">Nostoc punctiforme FACHB-252</name>
    <dbReference type="NCBI Taxonomy" id="1357509"/>
    <lineage>
        <taxon>Bacteria</taxon>
        <taxon>Bacillati</taxon>
        <taxon>Cyanobacteriota</taxon>
        <taxon>Cyanophyceae</taxon>
        <taxon>Nostocales</taxon>
        <taxon>Nostocaceae</taxon>
        <taxon>Nostoc</taxon>
    </lineage>
</organism>
<reference evidence="10 11" key="1">
    <citation type="journal article" date="2020" name="ISME J.">
        <title>Comparative genomics reveals insights into cyanobacterial evolution and habitat adaptation.</title>
        <authorList>
            <person name="Chen M.Y."/>
            <person name="Teng W.K."/>
            <person name="Zhao L."/>
            <person name="Hu C.X."/>
            <person name="Zhou Y.K."/>
            <person name="Han B.P."/>
            <person name="Song L.R."/>
            <person name="Shu W.S."/>
        </authorList>
    </citation>
    <scope>NUCLEOTIDE SEQUENCE [LARGE SCALE GENOMIC DNA]</scope>
    <source>
        <strain evidence="10 11">FACHB-252</strain>
    </source>
</reference>
<accession>A0ABR8HH59</accession>
<dbReference type="Pfam" id="PF01648">
    <property type="entry name" value="ACPS"/>
    <property type="match status" value="1"/>
</dbReference>
<evidence type="ECO:0000313" key="11">
    <source>
        <dbReference type="Proteomes" id="UP000606396"/>
    </source>
</evidence>
<comment type="catalytic activity">
    <reaction evidence="8">
        <text>apo-[ACP] + CoA = holo-[ACP] + adenosine 3',5'-bisphosphate + H(+)</text>
        <dbReference type="Rhea" id="RHEA:12068"/>
        <dbReference type="Rhea" id="RHEA-COMP:9685"/>
        <dbReference type="Rhea" id="RHEA-COMP:9690"/>
        <dbReference type="ChEBI" id="CHEBI:15378"/>
        <dbReference type="ChEBI" id="CHEBI:29999"/>
        <dbReference type="ChEBI" id="CHEBI:57287"/>
        <dbReference type="ChEBI" id="CHEBI:58343"/>
        <dbReference type="ChEBI" id="CHEBI:64479"/>
        <dbReference type="EC" id="2.7.8.7"/>
    </reaction>
</comment>
<comment type="function">
    <text evidence="8">Transfers the 4'-phosphopantetheine moiety from coenzyme A to a Ser of acyl-carrier-protein.</text>
</comment>
<dbReference type="InterPro" id="IPR004568">
    <property type="entry name" value="Ppantetheine-prot_Trfase_dom"/>
</dbReference>
<name>A0ABR8HH59_NOSPU</name>
<evidence type="ECO:0000259" key="9">
    <source>
        <dbReference type="Pfam" id="PF01648"/>
    </source>
</evidence>
<keyword evidence="3 8" id="KW-0479">Metal-binding</keyword>
<keyword evidence="4 8" id="KW-0276">Fatty acid metabolism</keyword>
<comment type="cofactor">
    <cofactor evidence="8">
        <name>Mg(2+)</name>
        <dbReference type="ChEBI" id="CHEBI:18420"/>
    </cofactor>
</comment>
<comment type="subcellular location">
    <subcellularLocation>
        <location evidence="8">Cytoplasm</location>
    </subcellularLocation>
</comment>
<dbReference type="NCBIfam" id="TIGR00556">
    <property type="entry name" value="pantethn_trn"/>
    <property type="match status" value="1"/>
</dbReference>
<keyword evidence="6 8" id="KW-0443">Lipid metabolism</keyword>
<evidence type="ECO:0000256" key="8">
    <source>
        <dbReference type="HAMAP-Rule" id="MF_00101"/>
    </source>
</evidence>
<dbReference type="GO" id="GO:0008897">
    <property type="term" value="F:holo-[acyl-carrier-protein] synthase activity"/>
    <property type="evidence" value="ECO:0007669"/>
    <property type="project" value="UniProtKB-EC"/>
</dbReference>
<evidence type="ECO:0000256" key="1">
    <source>
        <dbReference type="ARBA" id="ARBA00022516"/>
    </source>
</evidence>
<evidence type="ECO:0000256" key="6">
    <source>
        <dbReference type="ARBA" id="ARBA00023098"/>
    </source>
</evidence>
<dbReference type="InterPro" id="IPR008278">
    <property type="entry name" value="4-PPantetheinyl_Trfase_dom"/>
</dbReference>
<keyword evidence="7 8" id="KW-0275">Fatty acid biosynthesis</keyword>
<evidence type="ECO:0000256" key="2">
    <source>
        <dbReference type="ARBA" id="ARBA00022679"/>
    </source>
</evidence>
<keyword evidence="11" id="KW-1185">Reference proteome</keyword>
<dbReference type="SUPFAM" id="SSF56214">
    <property type="entry name" value="4'-phosphopantetheinyl transferase"/>
    <property type="match status" value="1"/>
</dbReference>
<dbReference type="EC" id="2.7.8.7" evidence="8"/>
<evidence type="ECO:0000313" key="10">
    <source>
        <dbReference type="EMBL" id="MBD2615154.1"/>
    </source>
</evidence>
<sequence length="143" mass="15828">MDMFVEDKVCASSVQSAIQVKTGIDIISLKDIKDVVDAPIGVWLTEREWKDVLALGNANHRLQRLAGKFACKEAIIKVLQAGMSQIELVDIEILHDNSGKPIVYLHETALEFWEKISATQLDVSISHDNNFAIAIAIAICLKN</sequence>
<keyword evidence="8" id="KW-0963">Cytoplasm</keyword>
<dbReference type="HAMAP" id="MF_00101">
    <property type="entry name" value="AcpS"/>
    <property type="match status" value="1"/>
</dbReference>
<protein>
    <recommendedName>
        <fullName evidence="8">Holo-[acyl-carrier-protein] synthase</fullName>
        <shortName evidence="8">Holo-ACP synthase</shortName>
        <ecNumber evidence="8">2.7.8.7</ecNumber>
    </recommendedName>
    <alternativeName>
        <fullName evidence="8">4'-phosphopantetheinyl transferase AcpS</fullName>
    </alternativeName>
</protein>
<dbReference type="NCBIfam" id="TIGR00516">
    <property type="entry name" value="acpS"/>
    <property type="match status" value="1"/>
</dbReference>
<dbReference type="InterPro" id="IPR002582">
    <property type="entry name" value="ACPS"/>
</dbReference>
<keyword evidence="2 8" id="KW-0808">Transferase</keyword>
<keyword evidence="1 8" id="KW-0444">Lipid biosynthesis</keyword>
<evidence type="ECO:0000256" key="3">
    <source>
        <dbReference type="ARBA" id="ARBA00022723"/>
    </source>
</evidence>
<dbReference type="Gene3D" id="3.90.470.20">
    <property type="entry name" value="4'-phosphopantetheinyl transferase domain"/>
    <property type="match status" value="1"/>
</dbReference>
<evidence type="ECO:0000256" key="5">
    <source>
        <dbReference type="ARBA" id="ARBA00022842"/>
    </source>
</evidence>
<dbReference type="EMBL" id="JACJTC010000024">
    <property type="protein sequence ID" value="MBD2615154.1"/>
    <property type="molecule type" value="Genomic_DNA"/>
</dbReference>
<feature type="binding site" evidence="8">
    <location>
        <position position="25"/>
    </location>
    <ligand>
        <name>Mg(2+)</name>
        <dbReference type="ChEBI" id="CHEBI:18420"/>
    </ligand>
</feature>
<evidence type="ECO:0000256" key="4">
    <source>
        <dbReference type="ARBA" id="ARBA00022832"/>
    </source>
</evidence>
<feature type="binding site" evidence="8">
    <location>
        <position position="73"/>
    </location>
    <ligand>
        <name>Mg(2+)</name>
        <dbReference type="ChEBI" id="CHEBI:18420"/>
    </ligand>
</feature>
<comment type="similarity">
    <text evidence="8">Belongs to the P-Pant transferase superfamily. AcpS family.</text>
</comment>
<dbReference type="Proteomes" id="UP000606396">
    <property type="component" value="Unassembled WGS sequence"/>
</dbReference>
<dbReference type="RefSeq" id="WP_190951930.1">
    <property type="nucleotide sequence ID" value="NZ_JACJTC010000024.1"/>
</dbReference>
<proteinExistence type="inferred from homology"/>
<dbReference type="InterPro" id="IPR037143">
    <property type="entry name" value="4-PPantetheinyl_Trfase_dom_sf"/>
</dbReference>
<gene>
    <name evidence="8 10" type="primary">acpS</name>
    <name evidence="10" type="ORF">H6G94_28540</name>
</gene>
<keyword evidence="5 8" id="KW-0460">Magnesium</keyword>
<comment type="caution">
    <text evidence="10">The sequence shown here is derived from an EMBL/GenBank/DDBJ whole genome shotgun (WGS) entry which is preliminary data.</text>
</comment>
<feature type="domain" description="4'-phosphopantetheinyl transferase" evidence="9">
    <location>
        <begin position="23"/>
        <end position="135"/>
    </location>
</feature>